<dbReference type="InterPro" id="IPR053134">
    <property type="entry name" value="RNA-dir_DNA_polymerase"/>
</dbReference>
<dbReference type="GO" id="GO:0003964">
    <property type="term" value="F:RNA-directed DNA polymerase activity"/>
    <property type="evidence" value="ECO:0007669"/>
    <property type="project" value="UniProtKB-KW"/>
</dbReference>
<dbReference type="InterPro" id="IPR043128">
    <property type="entry name" value="Rev_trsase/Diguanyl_cyclase"/>
</dbReference>
<reference evidence="2" key="1">
    <citation type="journal article" date="2021" name="Vet Sci">
        <title>O-Serogroups and Pathovirotypes of Escherichia coli Isolated from Post-Weaning Piglets Showing Diarrhoea and/or Oedema in South Korea.</title>
        <authorList>
            <person name="Byun J.W."/>
            <person name="Moon B.Y."/>
            <person name="Do K.H."/>
            <person name="Lee K."/>
            <person name="Lee H.Y."/>
            <person name="Kim W.I."/>
            <person name="So B."/>
            <person name="Lee W.K."/>
        </authorList>
    </citation>
    <scope>NUCLEOTIDE SEQUENCE</scope>
    <source>
        <strain evidence="2">84/14</strain>
    </source>
</reference>
<evidence type="ECO:0000313" key="3">
    <source>
        <dbReference type="Proteomes" id="UP001077788"/>
    </source>
</evidence>
<keyword evidence="2" id="KW-0695">RNA-directed DNA polymerase</keyword>
<evidence type="ECO:0000313" key="2">
    <source>
        <dbReference type="EMBL" id="MCY6525030.1"/>
    </source>
</evidence>
<proteinExistence type="predicted"/>
<dbReference type="AlphaFoldDB" id="A0A9Q4H7I3"/>
<sequence>NKYPIPRVDDLLDQLKGAKYFSKIDLKFGYHQVPIEPIDVWKTTFKSKEGPFELLVMPFRLKNALATFMRIMDEILQPFTNSLVVVYLDNILIYNKSWEEHLR</sequence>
<keyword evidence="2" id="KW-0808">Transferase</keyword>
<feature type="non-terminal residue" evidence="2">
    <location>
        <position position="103"/>
    </location>
</feature>
<dbReference type="Gene3D" id="3.30.70.270">
    <property type="match status" value="1"/>
</dbReference>
<accession>A0A9Q4H7I3</accession>
<dbReference type="InterPro" id="IPR043502">
    <property type="entry name" value="DNA/RNA_pol_sf"/>
</dbReference>
<protein>
    <submittedName>
        <fullName evidence="2">Reverse transcriptase family protein</fullName>
    </submittedName>
</protein>
<gene>
    <name evidence="2" type="ORF">OYG11_12575</name>
</gene>
<dbReference type="Pfam" id="PF00078">
    <property type="entry name" value="RVT_1"/>
    <property type="match status" value="1"/>
</dbReference>
<comment type="caution">
    <text evidence="2">The sequence shown here is derived from an EMBL/GenBank/DDBJ whole genome shotgun (WGS) entry which is preliminary data.</text>
</comment>
<dbReference type="Gene3D" id="3.10.10.10">
    <property type="entry name" value="HIV Type 1 Reverse Transcriptase, subunit A, domain 1"/>
    <property type="match status" value="1"/>
</dbReference>
<organism evidence="2 3">
    <name type="scientific">Actinobacillus pleuropneumoniae</name>
    <name type="common">Haemophilus pleuropneumoniae</name>
    <dbReference type="NCBI Taxonomy" id="715"/>
    <lineage>
        <taxon>Bacteria</taxon>
        <taxon>Pseudomonadati</taxon>
        <taxon>Pseudomonadota</taxon>
        <taxon>Gammaproteobacteria</taxon>
        <taxon>Pasteurellales</taxon>
        <taxon>Pasteurellaceae</taxon>
        <taxon>Actinobacillus</taxon>
    </lineage>
</organism>
<dbReference type="SUPFAM" id="SSF56672">
    <property type="entry name" value="DNA/RNA polymerases"/>
    <property type="match status" value="1"/>
</dbReference>
<feature type="non-terminal residue" evidence="2">
    <location>
        <position position="1"/>
    </location>
</feature>
<keyword evidence="2" id="KW-0548">Nucleotidyltransferase</keyword>
<dbReference type="InterPro" id="IPR000477">
    <property type="entry name" value="RT_dom"/>
</dbReference>
<dbReference type="PANTHER" id="PTHR24559:SF444">
    <property type="entry name" value="REVERSE TRANSCRIPTASE DOMAIN-CONTAINING PROTEIN"/>
    <property type="match status" value="1"/>
</dbReference>
<dbReference type="EMBL" id="JAPQFC010001142">
    <property type="protein sequence ID" value="MCY6525030.1"/>
    <property type="molecule type" value="Genomic_DNA"/>
</dbReference>
<dbReference type="CDD" id="cd01647">
    <property type="entry name" value="RT_LTR"/>
    <property type="match status" value="1"/>
</dbReference>
<feature type="domain" description="Reverse transcriptase" evidence="1">
    <location>
        <begin position="3"/>
        <end position="102"/>
    </location>
</feature>
<dbReference type="PANTHER" id="PTHR24559">
    <property type="entry name" value="TRANSPOSON TY3-I GAG-POL POLYPROTEIN"/>
    <property type="match status" value="1"/>
</dbReference>
<reference evidence="2" key="2">
    <citation type="submission" date="2022-12" db="EMBL/GenBank/DDBJ databases">
        <authorList>
            <person name="Kardos G."/>
            <person name="Sarkozi R."/>
            <person name="Laczko L."/>
            <person name="Marton S."/>
            <person name="Makrai L."/>
            <person name="Banyai K."/>
            <person name="Fodor L."/>
        </authorList>
    </citation>
    <scope>NUCLEOTIDE SEQUENCE</scope>
    <source>
        <strain evidence="2">84/14</strain>
    </source>
</reference>
<name>A0A9Q4H7I3_ACTPL</name>
<dbReference type="Proteomes" id="UP001077788">
    <property type="component" value="Unassembled WGS sequence"/>
</dbReference>
<evidence type="ECO:0000259" key="1">
    <source>
        <dbReference type="Pfam" id="PF00078"/>
    </source>
</evidence>